<name>A0A6P1YRZ9_9HYPH</name>
<dbReference type="InterPro" id="IPR036388">
    <property type="entry name" value="WH-like_DNA-bd_sf"/>
</dbReference>
<proteinExistence type="predicted"/>
<feature type="domain" description="HTH marR-type" evidence="1">
    <location>
        <begin position="26"/>
        <end position="159"/>
    </location>
</feature>
<evidence type="ECO:0000313" key="3">
    <source>
        <dbReference type="Proteomes" id="UP000464751"/>
    </source>
</evidence>
<dbReference type="RefSeq" id="WP_163076711.1">
    <property type="nucleotide sequence ID" value="NZ_CP048630.1"/>
</dbReference>
<reference evidence="2 3" key="1">
    <citation type="submission" date="2020-02" db="EMBL/GenBank/DDBJ databases">
        <authorList>
            <person name="Li G."/>
        </authorList>
    </citation>
    <scope>NUCLEOTIDE SEQUENCE [LARGE SCALE GENOMIC DNA]</scope>
    <source>
        <strain evidence="2 3">DSM 102029</strain>
    </source>
</reference>
<dbReference type="SUPFAM" id="SSF46785">
    <property type="entry name" value="Winged helix' DNA-binding domain"/>
    <property type="match status" value="1"/>
</dbReference>
<evidence type="ECO:0000313" key="2">
    <source>
        <dbReference type="EMBL" id="QIB35571.1"/>
    </source>
</evidence>
<dbReference type="InterPro" id="IPR000835">
    <property type="entry name" value="HTH_MarR-typ"/>
</dbReference>
<evidence type="ECO:0000259" key="1">
    <source>
        <dbReference type="PROSITE" id="PS50995"/>
    </source>
</evidence>
<dbReference type="PROSITE" id="PS50995">
    <property type="entry name" value="HTH_MARR_2"/>
    <property type="match status" value="1"/>
</dbReference>
<dbReference type="KEGG" id="apra:G3A50_19055"/>
<dbReference type="Gene3D" id="1.10.10.10">
    <property type="entry name" value="Winged helix-like DNA-binding domain superfamily/Winged helix DNA-binding domain"/>
    <property type="match status" value="1"/>
</dbReference>
<keyword evidence="3" id="KW-1185">Reference proteome</keyword>
<dbReference type="AlphaFoldDB" id="A0A6P1YRZ9"/>
<accession>A0A6P1YRZ9</accession>
<dbReference type="PANTHER" id="PTHR33164:SF43">
    <property type="entry name" value="HTH-TYPE TRANSCRIPTIONAL REPRESSOR YETL"/>
    <property type="match status" value="1"/>
</dbReference>
<dbReference type="GO" id="GO:0003700">
    <property type="term" value="F:DNA-binding transcription factor activity"/>
    <property type="evidence" value="ECO:0007669"/>
    <property type="project" value="InterPro"/>
</dbReference>
<dbReference type="SMART" id="SM00347">
    <property type="entry name" value="HTH_MARR"/>
    <property type="match status" value="1"/>
</dbReference>
<dbReference type="Proteomes" id="UP000464751">
    <property type="component" value="Chromosome"/>
</dbReference>
<organism evidence="2 3">
    <name type="scientific">Ancylobacter pratisalsi</name>
    <dbReference type="NCBI Taxonomy" id="1745854"/>
    <lineage>
        <taxon>Bacteria</taxon>
        <taxon>Pseudomonadati</taxon>
        <taxon>Pseudomonadota</taxon>
        <taxon>Alphaproteobacteria</taxon>
        <taxon>Hyphomicrobiales</taxon>
        <taxon>Xanthobacteraceae</taxon>
        <taxon>Ancylobacter</taxon>
    </lineage>
</organism>
<sequence>MGEKDQPRPLTTSRPALLSEGSDYVFREMIRELVDFAGRLQEIREAIARAMGLTPPQYNILMTLSQMGGDVTVTDLADRLRVSVPFIVTETRRLDTLGLLEKRGDPVDRRRVNLVLTQQALTALNDIAPLQVRVNDILFQTLGGRDLKSISRVTHGLLGSCDDALNEALAGGQPGR</sequence>
<dbReference type="InterPro" id="IPR039422">
    <property type="entry name" value="MarR/SlyA-like"/>
</dbReference>
<dbReference type="GO" id="GO:0006950">
    <property type="term" value="P:response to stress"/>
    <property type="evidence" value="ECO:0007669"/>
    <property type="project" value="TreeGrafter"/>
</dbReference>
<dbReference type="Pfam" id="PF12802">
    <property type="entry name" value="MarR_2"/>
    <property type="match status" value="1"/>
</dbReference>
<dbReference type="InterPro" id="IPR036390">
    <property type="entry name" value="WH_DNA-bd_sf"/>
</dbReference>
<gene>
    <name evidence="2" type="ORF">G3A50_19055</name>
</gene>
<dbReference type="EMBL" id="CP048630">
    <property type="protein sequence ID" value="QIB35571.1"/>
    <property type="molecule type" value="Genomic_DNA"/>
</dbReference>
<dbReference type="PANTHER" id="PTHR33164">
    <property type="entry name" value="TRANSCRIPTIONAL REGULATOR, MARR FAMILY"/>
    <property type="match status" value="1"/>
</dbReference>
<protein>
    <submittedName>
        <fullName evidence="2">Winged helix-turn-helix transcriptional regulator</fullName>
    </submittedName>
</protein>